<dbReference type="InterPro" id="IPR001099">
    <property type="entry name" value="Chalcone/stilbene_synt_N"/>
</dbReference>
<protein>
    <submittedName>
        <fullName evidence="3">PhlD</fullName>
    </submittedName>
</protein>
<reference evidence="3 4" key="1">
    <citation type="submission" date="2023-10" db="EMBL/GenBank/DDBJ databases">
        <title>The genome sequence of Streptomyces sp. HUAS YS2.</title>
        <authorList>
            <person name="Mo P."/>
        </authorList>
    </citation>
    <scope>NUCLEOTIDE SEQUENCE [LARGE SCALE GENOMIC DNA]</scope>
    <source>
        <strain evidence="3 4">HUAS YS2</strain>
    </source>
</reference>
<dbReference type="Proteomes" id="UP001301731">
    <property type="component" value="Chromosome"/>
</dbReference>
<feature type="domain" description="Chalcone/stilbene synthase N-terminal" evidence="2">
    <location>
        <begin position="10"/>
        <end position="204"/>
    </location>
</feature>
<name>A0ABZ0LKX6_9ACTN</name>
<evidence type="ECO:0000313" key="3">
    <source>
        <dbReference type="EMBL" id="WOX20079.1"/>
    </source>
</evidence>
<gene>
    <name evidence="3" type="ORF">R2D22_01185</name>
</gene>
<accession>A0ABZ0LKX6</accession>
<dbReference type="Gene3D" id="3.40.47.10">
    <property type="match status" value="2"/>
</dbReference>
<dbReference type="PIRSF" id="PIRSF000451">
    <property type="entry name" value="PKS_III"/>
    <property type="match status" value="1"/>
</dbReference>
<proteinExistence type="predicted"/>
<dbReference type="RefSeq" id="WP_318100269.1">
    <property type="nucleotide sequence ID" value="NZ_CP137573.1"/>
</dbReference>
<keyword evidence="4" id="KW-1185">Reference proteome</keyword>
<keyword evidence="1" id="KW-0808">Transferase</keyword>
<dbReference type="InterPro" id="IPR011141">
    <property type="entry name" value="Polyketide_synthase_type-III"/>
</dbReference>
<dbReference type="Pfam" id="PF00195">
    <property type="entry name" value="Chal_sti_synt_N"/>
    <property type="match status" value="1"/>
</dbReference>
<dbReference type="SUPFAM" id="SSF53901">
    <property type="entry name" value="Thiolase-like"/>
    <property type="match status" value="2"/>
</dbReference>
<sequence>MAYVARPAIALPEHVVTTDELCDDIRRAHPDLPRLEAYLRIARATTVKTRHFTRPLSAPTVSGSATIEERNRAAYEDALELAVTAGRRAIENAGLEPADIDAVVTSHTTSWTVPSLDVSLVHRLGLRPGIRRMPMATVGCAGGAQAIVNARKDIVAHPGAHVLVVVAECLSTATYNHADTSRESVIYKTLFGDGSGAVVVSGDPRWTGPSVRIEDTFEYVLPDSMDRYQGRLDGTGLHFDSTEAATRALDDSFPAVRTWLAGRPLDFAVVHPGGPRILTDAAKALGLHPDPATGDLSHAWASLAEHGNLGGSAILDVLARTFTSPPAADSEGLLIGFGPGFVLAAAHARWIGDDS</sequence>
<dbReference type="InterPro" id="IPR016039">
    <property type="entry name" value="Thiolase-like"/>
</dbReference>
<organism evidence="3 4">
    <name type="scientific">Streptomyces solicathayae</name>
    <dbReference type="NCBI Taxonomy" id="3081768"/>
    <lineage>
        <taxon>Bacteria</taxon>
        <taxon>Bacillati</taxon>
        <taxon>Actinomycetota</taxon>
        <taxon>Actinomycetes</taxon>
        <taxon>Kitasatosporales</taxon>
        <taxon>Streptomycetaceae</taxon>
        <taxon>Streptomyces</taxon>
    </lineage>
</organism>
<dbReference type="PANTHER" id="PTHR11877">
    <property type="entry name" value="HYDROXYMETHYLGLUTARYL-COA SYNTHASE"/>
    <property type="match status" value="1"/>
</dbReference>
<dbReference type="PANTHER" id="PTHR11877:SF46">
    <property type="entry name" value="TYPE III POLYKETIDE SYNTHASE A"/>
    <property type="match status" value="1"/>
</dbReference>
<evidence type="ECO:0000259" key="2">
    <source>
        <dbReference type="Pfam" id="PF00195"/>
    </source>
</evidence>
<evidence type="ECO:0000256" key="1">
    <source>
        <dbReference type="ARBA" id="ARBA00022679"/>
    </source>
</evidence>
<evidence type="ECO:0000313" key="4">
    <source>
        <dbReference type="Proteomes" id="UP001301731"/>
    </source>
</evidence>
<dbReference type="EMBL" id="CP137573">
    <property type="protein sequence ID" value="WOX20079.1"/>
    <property type="molecule type" value="Genomic_DNA"/>
</dbReference>